<feature type="compositionally biased region" description="Polar residues" evidence="2">
    <location>
        <begin position="1889"/>
        <end position="1905"/>
    </location>
</feature>
<feature type="compositionally biased region" description="Low complexity" evidence="2">
    <location>
        <begin position="1860"/>
        <end position="1871"/>
    </location>
</feature>
<keyword evidence="1" id="KW-0418">Kinase</keyword>
<feature type="region of interest" description="Disordered" evidence="2">
    <location>
        <begin position="1104"/>
        <end position="1137"/>
    </location>
</feature>
<dbReference type="PROSITE" id="PS51455">
    <property type="entry name" value="PIPK"/>
    <property type="match status" value="1"/>
</dbReference>
<dbReference type="PANTHER" id="PTHR23086:SF8">
    <property type="entry name" value="PHOSPHATIDYLINOSITOL 5-PHOSPHATE 4-KINASE, ISOFORM A"/>
    <property type="match status" value="1"/>
</dbReference>
<feature type="compositionally biased region" description="Polar residues" evidence="2">
    <location>
        <begin position="662"/>
        <end position="675"/>
    </location>
</feature>
<feature type="compositionally biased region" description="Polar residues" evidence="2">
    <location>
        <begin position="621"/>
        <end position="634"/>
    </location>
</feature>
<gene>
    <name evidence="5" type="ORF">EMPS_03394</name>
</gene>
<feature type="domain" description="PIPK" evidence="4">
    <location>
        <begin position="940"/>
        <end position="1631"/>
    </location>
</feature>
<dbReference type="SMART" id="SM00330">
    <property type="entry name" value="PIPKc"/>
    <property type="match status" value="1"/>
</dbReference>
<feature type="compositionally biased region" description="Polar residues" evidence="2">
    <location>
        <begin position="93"/>
        <end position="103"/>
    </location>
</feature>
<feature type="compositionally biased region" description="Basic and acidic residues" evidence="2">
    <location>
        <begin position="1847"/>
        <end position="1859"/>
    </location>
</feature>
<feature type="signal peptide" evidence="3">
    <location>
        <begin position="1"/>
        <end position="18"/>
    </location>
</feature>
<feature type="compositionally biased region" description="Polar residues" evidence="2">
    <location>
        <begin position="745"/>
        <end position="763"/>
    </location>
</feature>
<feature type="region of interest" description="Disordered" evidence="2">
    <location>
        <begin position="1831"/>
        <end position="1932"/>
    </location>
</feature>
<feature type="region of interest" description="Disordered" evidence="2">
    <location>
        <begin position="1325"/>
        <end position="1357"/>
    </location>
</feature>
<proteinExistence type="predicted"/>
<evidence type="ECO:0000313" key="6">
    <source>
        <dbReference type="Proteomes" id="UP000827284"/>
    </source>
</evidence>
<feature type="compositionally biased region" description="Low complexity" evidence="2">
    <location>
        <begin position="682"/>
        <end position="698"/>
    </location>
</feature>
<dbReference type="Pfam" id="PF01504">
    <property type="entry name" value="PIP5K"/>
    <property type="match status" value="1"/>
</dbReference>
<dbReference type="InterPro" id="IPR027483">
    <property type="entry name" value="PInositol-4-P-4/5-kinase_C_sf"/>
</dbReference>
<keyword evidence="1" id="KW-0808">Transferase</keyword>
<feature type="compositionally biased region" description="Polar residues" evidence="2">
    <location>
        <begin position="1527"/>
        <end position="1536"/>
    </location>
</feature>
<dbReference type="InterPro" id="IPR023610">
    <property type="entry name" value="PInositol-4/5-P-5/4-kinase"/>
</dbReference>
<feature type="region of interest" description="Disordered" evidence="2">
    <location>
        <begin position="1231"/>
        <end position="1256"/>
    </location>
</feature>
<keyword evidence="6" id="KW-1185">Reference proteome</keyword>
<feature type="region of interest" description="Disordered" evidence="2">
    <location>
        <begin position="812"/>
        <end position="839"/>
    </location>
</feature>
<reference evidence="5" key="2">
    <citation type="journal article" date="2022" name="Microbiol. Resour. Announc.">
        <title>Whole-Genome Sequence of Entomortierella parvispora E1425, a Mucoromycotan Fungus Associated with Burkholderiaceae-Related Endosymbiotic Bacteria.</title>
        <authorList>
            <person name="Herlambang A."/>
            <person name="Guo Y."/>
            <person name="Takashima Y."/>
            <person name="Narisawa K."/>
            <person name="Ohta H."/>
            <person name="Nishizawa T."/>
        </authorList>
    </citation>
    <scope>NUCLEOTIDE SEQUENCE</scope>
    <source>
        <strain evidence="5">E1425</strain>
    </source>
</reference>
<evidence type="ECO:0000256" key="1">
    <source>
        <dbReference type="PROSITE-ProRule" id="PRU00781"/>
    </source>
</evidence>
<protein>
    <recommendedName>
        <fullName evidence="4">PIPK domain-containing protein</fullName>
    </recommendedName>
</protein>
<feature type="compositionally biased region" description="Polar residues" evidence="2">
    <location>
        <begin position="550"/>
        <end position="563"/>
    </location>
</feature>
<feature type="compositionally biased region" description="Pro residues" evidence="2">
    <location>
        <begin position="59"/>
        <end position="78"/>
    </location>
</feature>
<feature type="compositionally biased region" description="Basic and acidic residues" evidence="2">
    <location>
        <begin position="823"/>
        <end position="832"/>
    </location>
</feature>
<feature type="compositionally biased region" description="Polar residues" evidence="2">
    <location>
        <begin position="1914"/>
        <end position="1928"/>
    </location>
</feature>
<feature type="region of interest" description="Disordered" evidence="2">
    <location>
        <begin position="44"/>
        <end position="185"/>
    </location>
</feature>
<dbReference type="InterPro" id="IPR027484">
    <property type="entry name" value="PInositol-4-P-5-kinase_N"/>
</dbReference>
<dbReference type="GO" id="GO:0005886">
    <property type="term" value="C:plasma membrane"/>
    <property type="evidence" value="ECO:0007669"/>
    <property type="project" value="TreeGrafter"/>
</dbReference>
<feature type="region of interest" description="Disordered" evidence="2">
    <location>
        <begin position="893"/>
        <end position="930"/>
    </location>
</feature>
<feature type="region of interest" description="Disordered" evidence="2">
    <location>
        <begin position="354"/>
        <end position="373"/>
    </location>
</feature>
<feature type="region of interest" description="Disordered" evidence="2">
    <location>
        <begin position="1499"/>
        <end position="1552"/>
    </location>
</feature>
<feature type="compositionally biased region" description="Low complexity" evidence="2">
    <location>
        <begin position="566"/>
        <end position="581"/>
    </location>
</feature>
<name>A0A9P3H6P4_9FUNG</name>
<feature type="compositionally biased region" description="Low complexity" evidence="2">
    <location>
        <begin position="1831"/>
        <end position="1845"/>
    </location>
</feature>
<evidence type="ECO:0000256" key="2">
    <source>
        <dbReference type="SAM" id="MobiDB-lite"/>
    </source>
</evidence>
<dbReference type="EMBL" id="BQFW01000004">
    <property type="protein sequence ID" value="GJJ71044.1"/>
    <property type="molecule type" value="Genomic_DNA"/>
</dbReference>
<feature type="region of interest" description="Disordered" evidence="2">
    <location>
        <begin position="541"/>
        <end position="583"/>
    </location>
</feature>
<keyword evidence="3" id="KW-0732">Signal</keyword>
<organism evidence="5 6">
    <name type="scientific">Entomortierella parvispora</name>
    <dbReference type="NCBI Taxonomy" id="205924"/>
    <lineage>
        <taxon>Eukaryota</taxon>
        <taxon>Fungi</taxon>
        <taxon>Fungi incertae sedis</taxon>
        <taxon>Mucoromycota</taxon>
        <taxon>Mortierellomycotina</taxon>
        <taxon>Mortierellomycetes</taxon>
        <taxon>Mortierellales</taxon>
        <taxon>Mortierellaceae</taxon>
        <taxon>Entomortierella</taxon>
    </lineage>
</organism>
<dbReference type="InterPro" id="IPR002498">
    <property type="entry name" value="PInositol-4-P-4/5-kinase_core"/>
</dbReference>
<feature type="compositionally biased region" description="Polar residues" evidence="2">
    <location>
        <begin position="174"/>
        <end position="185"/>
    </location>
</feature>
<dbReference type="Proteomes" id="UP000827284">
    <property type="component" value="Unassembled WGS sequence"/>
</dbReference>
<feature type="region of interest" description="Disordered" evidence="2">
    <location>
        <begin position="621"/>
        <end position="787"/>
    </location>
</feature>
<reference evidence="5" key="1">
    <citation type="submission" date="2021-11" db="EMBL/GenBank/DDBJ databases">
        <authorList>
            <person name="Herlambang A."/>
            <person name="Guo Y."/>
            <person name="Takashima Y."/>
            <person name="Nishizawa T."/>
        </authorList>
    </citation>
    <scope>NUCLEOTIDE SEQUENCE</scope>
    <source>
        <strain evidence="5">E1425</strain>
    </source>
</reference>
<comment type="caution">
    <text evidence="5">The sequence shown here is derived from an EMBL/GenBank/DDBJ whole genome shotgun (WGS) entry which is preliminary data.</text>
</comment>
<dbReference type="GO" id="GO:0005524">
    <property type="term" value="F:ATP binding"/>
    <property type="evidence" value="ECO:0007669"/>
    <property type="project" value="UniProtKB-UniRule"/>
</dbReference>
<feature type="region of interest" description="Disordered" evidence="2">
    <location>
        <begin position="295"/>
        <end position="328"/>
    </location>
</feature>
<feature type="region of interest" description="Disordered" evidence="2">
    <location>
        <begin position="1196"/>
        <end position="1217"/>
    </location>
</feature>
<dbReference type="SUPFAM" id="SSF56104">
    <property type="entry name" value="SAICAR synthase-like"/>
    <property type="match status" value="1"/>
</dbReference>
<dbReference type="GO" id="GO:0046854">
    <property type="term" value="P:phosphatidylinositol phosphate biosynthetic process"/>
    <property type="evidence" value="ECO:0007669"/>
    <property type="project" value="TreeGrafter"/>
</dbReference>
<feature type="compositionally biased region" description="Basic and acidic residues" evidence="2">
    <location>
        <begin position="646"/>
        <end position="658"/>
    </location>
</feature>
<sequence>MWTLVWFVIGLLTGLAFAYHIPIADSILSIPSLLQKHYTNRSKHKESLIDKGTISSPLTAPPPPSPPSSASVHPPPTSQPTLPHSTTRKSLTRSKQSDQSAQHHQNRLLKATESDPLSAATLLLQNGTTPKKPKAGRKSIRGKSSVRAINSRKPLPLSLKSNSMAPKENRLGATPSTAHHQRQQSIGVGPETIPLDAESRWKDHHMKRQWAQTVLLESMEPVLSRHLRHAIKSVLHFTSVGPETMDLKAASQGMGHWNNLVSQMAPLARKSSTHLPSIRDSLDVGRINIVHPTLPNPPEQFMSSEPASEPHKLRPPLPIEPTKGTDTASIRSEDNVQLPTERHDRIRIASPPLIVRGFGSPERPLPSPLLDRERTDSRTDRYTIQPQPSVKISEVIPRPRRSTLTNVSRLGDVPHMNTASAETVEKGDIRMDGFRPQPQPVQRGQSQHPRLELTVAEAEETAPSSSRQSRLWSKVRRVVTGEPRPSSLSRNTVYQADGIVGGASRTLSDTSLASRPVSTSSAPSFGLAMPSFGSSVLSLLSDDQMSSQQGPSTNPQTQQTPVAFQTPPETAPNSPTSSSSPAYIHALPGLARRSSAKSPAAAAEVSTVQSKVNQFMYTAQQSKANTTTSVSTETADPEMASFGDFTRTRERESKRRGVDGLTLSQRLDNSPSSPTKGVPIASSSLTRSKSVTESSSRSNRGDPIGQRPTREPQDIIAQEDFSEFVSSPNYRDYGMMSPPKDMGSPLSSKRVSVESGQEQQASAPSPIRNEVTWRSSMADPPSDETESSMALMLGQSNVNSPSKQDRRKSALSFGGYFSNPADAARRARDQMERSGAGIETDSSGEIIHLRRTTFFEKAMPASSLPSLASWMQPSSKTTSNLGEIDPGLQQHLRSSTVSVSGPESAPRPDSFRATKASELASGSGGYQKTVGEARKHVAPLKITTPMLLSGGSMPSPMFPPPSATIPRPLALPNSLAAVLDRYYFTVDQVHEWNIPSYGRVKFIDHAPQVFHAIREQFQYTLADMDEALSQPMTVMKTPGKSGAIFFASHNHGRFLLKTLRGSEPENLKGFLSDYLVHVQKNPNTLLPRYLGMYTFERTTVSKAYNSGQSGSSGLGDGGDREQGSGSRSGAGLLGKSDNSTAQRLHLNGTLLSGKDDGLPTKFVVVVLANVFDTPEVINERYDFKGSNVGRQTLPLQQQQSQQLRGGRNSFEFDQSGNSSADFSRFSFLRGDSSSKASTPSPNLTSQEKTSGTEADDISHMTLKEVDFQNRIYTGETRLIHVGSVRKQELLAQLEEDTVLLRKHGFMDYSMLVGIRKVRKVKEQQHVSEASSVASSRRGSRSSRGSDADNSNMESDEDGLSVIESVKSSPENVQANPSTQETVSQFGFVVNISDLWNQEAFVYLKELGIKAQEALQEIYSFGEDLITKSSLADADKKTPSQERVVELTTLQTNAEVLPEIDLDATTRGKSRFSKRAKAKAEAMLDPDAFQTVRYKPRNLQAQGTSGRQLAASGSKDSRNALSDRSHDPSASMSNNPIHPQPDTPLTPAVPNNENATVSWSNGIASVGLEDEEEFEIIYYFGMVDILQRYNLVKWFERNVKGALLGSGGAPSGHGTAGSNLPNNPPSTPVALAHPGRSFSTSSFYPFLPMASASEPSLPAALEAASSSSSAPTMPSLATHHTLSVLLEDADYSAPGTGRIFASNEKTLSMPVPHSRPSLDLDTLSSSSPPLPALPVPFSSSAKRISQEEGTLLSPPFGHASLDDTVGSAATGAGAVNRALTSSPSQSSSSSSSSFTPRLRTRSSSITATSSGTAATTALAAIQKSNLGSRLSQYSQYSHSSQQSHQSGRSRDSRLSFDLRDSSSMSGGSVSLGQPTMATTMTDPVLHHSRQGSFSTSPPSVQSILTLQQQQQQQQGRQSSYPLSISQTAEVSVEEPGRYAERLIEFMRNVMI</sequence>
<evidence type="ECO:0000259" key="4">
    <source>
        <dbReference type="PROSITE" id="PS51455"/>
    </source>
</evidence>
<feature type="chain" id="PRO_5040309359" description="PIPK domain-containing protein" evidence="3">
    <location>
        <begin position="19"/>
        <end position="1950"/>
    </location>
</feature>
<dbReference type="GO" id="GO:0016308">
    <property type="term" value="F:1-phosphatidylinositol-4-phosphate 5-kinase activity"/>
    <property type="evidence" value="ECO:0007669"/>
    <property type="project" value="TreeGrafter"/>
</dbReference>
<feature type="compositionally biased region" description="Basic and acidic residues" evidence="2">
    <location>
        <begin position="1514"/>
        <end position="1526"/>
    </location>
</feature>
<dbReference type="OrthoDB" id="20783at2759"/>
<accession>A0A9P3H6P4</accession>
<feature type="region of interest" description="Disordered" evidence="2">
    <location>
        <begin position="1777"/>
        <end position="1812"/>
    </location>
</feature>
<evidence type="ECO:0000313" key="5">
    <source>
        <dbReference type="EMBL" id="GJJ71044.1"/>
    </source>
</evidence>
<feature type="compositionally biased region" description="Low complexity" evidence="2">
    <location>
        <begin position="1196"/>
        <end position="1207"/>
    </location>
</feature>
<feature type="region of interest" description="Disordered" evidence="2">
    <location>
        <begin position="426"/>
        <end position="449"/>
    </location>
</feature>
<feature type="compositionally biased region" description="Low complexity" evidence="2">
    <location>
        <begin position="1326"/>
        <end position="1351"/>
    </location>
</feature>
<dbReference type="CDD" id="cd00139">
    <property type="entry name" value="PIPKc"/>
    <property type="match status" value="1"/>
</dbReference>
<feature type="compositionally biased region" description="Basic residues" evidence="2">
    <location>
        <begin position="131"/>
        <end position="141"/>
    </location>
</feature>
<dbReference type="PANTHER" id="PTHR23086">
    <property type="entry name" value="PHOSPHATIDYLINOSITOL-4-PHOSPHATE 5-KINASE"/>
    <property type="match status" value="1"/>
</dbReference>
<dbReference type="Gene3D" id="3.30.800.10">
    <property type="entry name" value="Phosphatidylinositol Phosphate Kinase II Beta"/>
    <property type="match status" value="1"/>
</dbReference>
<keyword evidence="1" id="KW-0067">ATP-binding</keyword>
<feature type="compositionally biased region" description="Polar residues" evidence="2">
    <location>
        <begin position="1231"/>
        <end position="1252"/>
    </location>
</feature>
<keyword evidence="1" id="KW-0547">Nucleotide-binding</keyword>
<dbReference type="Gene3D" id="3.30.810.10">
    <property type="entry name" value="2-Layer Sandwich"/>
    <property type="match status" value="1"/>
</dbReference>
<evidence type="ECO:0000256" key="3">
    <source>
        <dbReference type="SAM" id="SignalP"/>
    </source>
</evidence>